<dbReference type="PANTHER" id="PTHR19424:SF0">
    <property type="entry name" value="HEAT SHOCK FACTOR BINDING PROTEIN 1"/>
    <property type="match status" value="1"/>
</dbReference>
<dbReference type="PANTHER" id="PTHR19424">
    <property type="entry name" value="HEAT SHOCK FACTOR BINDING PROTEIN 1"/>
    <property type="match status" value="1"/>
</dbReference>
<dbReference type="GO" id="GO:0005829">
    <property type="term" value="C:cytosol"/>
    <property type="evidence" value="ECO:0007669"/>
    <property type="project" value="TreeGrafter"/>
</dbReference>
<comment type="similarity">
    <text evidence="1">Belongs to the HSBP1 family.</text>
</comment>
<dbReference type="GO" id="GO:0003714">
    <property type="term" value="F:transcription corepressor activity"/>
    <property type="evidence" value="ECO:0007669"/>
    <property type="project" value="InterPro"/>
</dbReference>
<dbReference type="AlphaFoldDB" id="A0A7S2ERV2"/>
<evidence type="ECO:0000256" key="2">
    <source>
        <dbReference type="SAM" id="MobiDB-lite"/>
    </source>
</evidence>
<organism evidence="3">
    <name type="scientific">Ditylum brightwellii</name>
    <dbReference type="NCBI Taxonomy" id="49249"/>
    <lineage>
        <taxon>Eukaryota</taxon>
        <taxon>Sar</taxon>
        <taxon>Stramenopiles</taxon>
        <taxon>Ochrophyta</taxon>
        <taxon>Bacillariophyta</taxon>
        <taxon>Mediophyceae</taxon>
        <taxon>Lithodesmiophycidae</taxon>
        <taxon>Lithodesmiales</taxon>
        <taxon>Lithodesmiaceae</taxon>
        <taxon>Ditylum</taxon>
    </lineage>
</organism>
<evidence type="ECO:0000256" key="1">
    <source>
        <dbReference type="ARBA" id="ARBA00006349"/>
    </source>
</evidence>
<dbReference type="GO" id="GO:0070370">
    <property type="term" value="P:cellular heat acclimation"/>
    <property type="evidence" value="ECO:0007669"/>
    <property type="project" value="TreeGrafter"/>
</dbReference>
<accession>A0A7S2ERV2</accession>
<sequence>MEEGTSSDTIEATSLASVEKNKSLSVKTTQDGAFGGSSDPQDLSVFVEDLLEQMQKRFSHMGDSIIGRIDEMGDRIEDLEKSVSDLMERAGVDPPPIAPSGGGGGVVCEGIFQTPPASPQGKS</sequence>
<evidence type="ECO:0008006" key="4">
    <source>
        <dbReference type="Google" id="ProtNLM"/>
    </source>
</evidence>
<feature type="compositionally biased region" description="Polar residues" evidence="2">
    <location>
        <begin position="1"/>
        <end position="16"/>
    </location>
</feature>
<gene>
    <name evidence="3" type="ORF">DBRI1063_LOCUS22955</name>
</gene>
<dbReference type="Gene3D" id="1.20.5.430">
    <property type="match status" value="1"/>
</dbReference>
<proteinExistence type="inferred from homology"/>
<dbReference type="GO" id="GO:0005634">
    <property type="term" value="C:nucleus"/>
    <property type="evidence" value="ECO:0007669"/>
    <property type="project" value="TreeGrafter"/>
</dbReference>
<name>A0A7S2ERV2_9STRA</name>
<reference evidence="3" key="1">
    <citation type="submission" date="2021-01" db="EMBL/GenBank/DDBJ databases">
        <authorList>
            <person name="Corre E."/>
            <person name="Pelletier E."/>
            <person name="Niang G."/>
            <person name="Scheremetjew M."/>
            <person name="Finn R."/>
            <person name="Kale V."/>
            <person name="Holt S."/>
            <person name="Cochrane G."/>
            <person name="Meng A."/>
            <person name="Brown T."/>
            <person name="Cohen L."/>
        </authorList>
    </citation>
    <scope>NUCLEOTIDE SEQUENCE</scope>
    <source>
        <strain evidence="3">Pop2</strain>
    </source>
</reference>
<protein>
    <recommendedName>
        <fullName evidence="4">Heat shock factor-binding protein 1-like</fullName>
    </recommendedName>
</protein>
<evidence type="ECO:0000313" key="3">
    <source>
        <dbReference type="EMBL" id="CAD9353380.1"/>
    </source>
</evidence>
<dbReference type="EMBL" id="HBGN01035764">
    <property type="protein sequence ID" value="CAD9353380.1"/>
    <property type="molecule type" value="Transcribed_RNA"/>
</dbReference>
<dbReference type="FunFam" id="1.20.5.430:FF:000003">
    <property type="entry name" value="Heat shock factor binding protein"/>
    <property type="match status" value="1"/>
</dbReference>
<feature type="region of interest" description="Disordered" evidence="2">
    <location>
        <begin position="1"/>
        <end position="41"/>
    </location>
</feature>
<dbReference type="Pfam" id="PF06825">
    <property type="entry name" value="HSBP1"/>
    <property type="match status" value="1"/>
</dbReference>
<feature type="region of interest" description="Disordered" evidence="2">
    <location>
        <begin position="89"/>
        <end position="123"/>
    </location>
</feature>
<dbReference type="InterPro" id="IPR009643">
    <property type="entry name" value="HS1-bd"/>
</dbReference>